<dbReference type="PANTHER" id="PTHR30023:SF0">
    <property type="entry name" value="PENICILLIN-SENSITIVE CARBOXYPEPTIDASE A"/>
    <property type="match status" value="1"/>
</dbReference>
<feature type="chain" id="PRO_5046122336" evidence="3">
    <location>
        <begin position="27"/>
        <end position="522"/>
    </location>
</feature>
<evidence type="ECO:0000313" key="4">
    <source>
        <dbReference type="EMBL" id="MEY8043139.1"/>
    </source>
</evidence>
<comment type="caution">
    <text evidence="4">The sequence shown here is derived from an EMBL/GenBank/DDBJ whole genome shotgun (WGS) entry which is preliminary data.</text>
</comment>
<evidence type="ECO:0000256" key="1">
    <source>
        <dbReference type="ARBA" id="ARBA00006096"/>
    </source>
</evidence>
<evidence type="ECO:0000313" key="5">
    <source>
        <dbReference type="Proteomes" id="UP001564626"/>
    </source>
</evidence>
<feature type="signal peptide" evidence="3">
    <location>
        <begin position="1"/>
        <end position="26"/>
    </location>
</feature>
<dbReference type="Pfam" id="PF02113">
    <property type="entry name" value="Peptidase_S13"/>
    <property type="match status" value="1"/>
</dbReference>
<dbReference type="EC" id="3.4.16.4" evidence="4"/>
<evidence type="ECO:0000256" key="2">
    <source>
        <dbReference type="ARBA" id="ARBA00022801"/>
    </source>
</evidence>
<dbReference type="InterPro" id="IPR000667">
    <property type="entry name" value="Peptidase_S13"/>
</dbReference>
<accession>A0ABV4CQX5</accession>
<dbReference type="NCBIfam" id="TIGR00666">
    <property type="entry name" value="PBP4"/>
    <property type="match status" value="1"/>
</dbReference>
<evidence type="ECO:0000256" key="3">
    <source>
        <dbReference type="SAM" id="SignalP"/>
    </source>
</evidence>
<dbReference type="Proteomes" id="UP001564626">
    <property type="component" value="Unassembled WGS sequence"/>
</dbReference>
<dbReference type="RefSeq" id="WP_345368239.1">
    <property type="nucleotide sequence ID" value="NZ_BAABII010000027.1"/>
</dbReference>
<dbReference type="GO" id="GO:0009002">
    <property type="term" value="F:serine-type D-Ala-D-Ala carboxypeptidase activity"/>
    <property type="evidence" value="ECO:0007669"/>
    <property type="project" value="UniProtKB-EC"/>
</dbReference>
<sequence>MRRAVLVGLVGAVLLPLVGAVPSAAARTGPEALRADLDEILADPRLDGAHAGVVVRDPATDEVLYSRQADVRATPASNAKLLTAAAALEELGPEHRFRTDVVTDAPRRGPVLLGDLHLRGTGDPTLREQDLHALAEQVAASGVRVVRGQLKADASWFDDVPLGTGWMWDDEPYYYAAPVSALTLAPTADFDAGTALVRTAPGEPGGPAVVEVVPRTDAVRIDNRATTAAPGTAPDVRVRREHGGDTVVVSGSVPAGGAPVEDYTSVRDPAAYAVDVFARVLREHGVRVGGTGAGVAPAGARTLAERESMPLRDLLLPFLKLSNNGHAEVLVKAMGRKARGAGTWDAGLAVVEERLAGLGIGRGTFRLVDGSGLSTMDTVSPAQLALLLDNARQRPWFPVFTAALPVAGIEDRAVGGTLRGRMDGTAAEGVVRAKTGSLTGVTSLSGYVTAADGTPLIFSVLFNDFLSDSPKDLEDAVAIRLAEYRGAADRPREIAPLPNAGADDPATRVDEGAVECSWTKSC</sequence>
<dbReference type="EMBL" id="JBGEHV010000079">
    <property type="protein sequence ID" value="MEY8043139.1"/>
    <property type="molecule type" value="Genomic_DNA"/>
</dbReference>
<keyword evidence="3" id="KW-0732">Signal</keyword>
<dbReference type="SUPFAM" id="SSF56601">
    <property type="entry name" value="beta-lactamase/transpeptidase-like"/>
    <property type="match status" value="1"/>
</dbReference>
<keyword evidence="4" id="KW-0121">Carboxypeptidase</keyword>
<reference evidence="4 5" key="1">
    <citation type="submission" date="2024-08" db="EMBL/GenBank/DDBJ databases">
        <title>Genome mining of Saccharopolyspora cebuensis PGLac3 from Nigerian medicinal plant.</title>
        <authorList>
            <person name="Ezeobiora C.E."/>
            <person name="Igbokwe N.H."/>
            <person name="Amin D.H."/>
            <person name="Mendie U.E."/>
        </authorList>
    </citation>
    <scope>NUCLEOTIDE SEQUENCE [LARGE SCALE GENOMIC DNA]</scope>
    <source>
        <strain evidence="4 5">PGLac3</strain>
    </source>
</reference>
<organism evidence="4 5">
    <name type="scientific">Saccharopolyspora cebuensis</name>
    <dbReference type="NCBI Taxonomy" id="418759"/>
    <lineage>
        <taxon>Bacteria</taxon>
        <taxon>Bacillati</taxon>
        <taxon>Actinomycetota</taxon>
        <taxon>Actinomycetes</taxon>
        <taxon>Pseudonocardiales</taxon>
        <taxon>Pseudonocardiaceae</taxon>
        <taxon>Saccharopolyspora</taxon>
    </lineage>
</organism>
<name>A0ABV4CQX5_9PSEU</name>
<keyword evidence="2 4" id="KW-0378">Hydrolase</keyword>
<proteinExistence type="inferred from homology"/>
<dbReference type="PANTHER" id="PTHR30023">
    <property type="entry name" value="D-ALANYL-D-ALANINE CARBOXYPEPTIDASE"/>
    <property type="match status" value="1"/>
</dbReference>
<comment type="similarity">
    <text evidence="1">Belongs to the peptidase S13 family.</text>
</comment>
<dbReference type="PRINTS" id="PR00922">
    <property type="entry name" value="DADACBPTASE3"/>
</dbReference>
<keyword evidence="4" id="KW-0645">Protease</keyword>
<keyword evidence="5" id="KW-1185">Reference proteome</keyword>
<dbReference type="Gene3D" id="3.40.710.10">
    <property type="entry name" value="DD-peptidase/beta-lactamase superfamily"/>
    <property type="match status" value="2"/>
</dbReference>
<protein>
    <submittedName>
        <fullName evidence="4">D-alanyl-D-alanine carboxypeptidase/D-alanyl-D-alanine-endopeptidase</fullName>
        <ecNumber evidence="4">3.4.16.4</ecNumber>
    </submittedName>
</protein>
<dbReference type="InterPro" id="IPR012338">
    <property type="entry name" value="Beta-lactam/transpept-like"/>
</dbReference>
<gene>
    <name evidence="4" type="primary">dacB</name>
    <name evidence="4" type="ORF">AB8O55_27335</name>
</gene>
<dbReference type="Gene3D" id="3.50.80.20">
    <property type="entry name" value="D-Ala-D-Ala carboxypeptidase C, peptidase S13"/>
    <property type="match status" value="1"/>
</dbReference>